<dbReference type="Proteomes" id="UP001205919">
    <property type="component" value="Unassembled WGS sequence"/>
</dbReference>
<dbReference type="GO" id="GO:0005737">
    <property type="term" value="C:cytoplasm"/>
    <property type="evidence" value="ECO:0007669"/>
    <property type="project" value="UniProtKB-SubCell"/>
</dbReference>
<comment type="similarity">
    <text evidence="2 7">Belongs to the EPSP synthase family.</text>
</comment>
<evidence type="ECO:0000256" key="4">
    <source>
        <dbReference type="ARBA" id="ARBA00022679"/>
    </source>
</evidence>
<dbReference type="NCBIfam" id="TIGR01356">
    <property type="entry name" value="aroA"/>
    <property type="match status" value="1"/>
</dbReference>
<dbReference type="PROSITE" id="PS00885">
    <property type="entry name" value="EPSP_SYNTHASE_2"/>
    <property type="match status" value="1"/>
</dbReference>
<dbReference type="Gene3D" id="3.65.10.10">
    <property type="entry name" value="Enolpyruvate transferase domain"/>
    <property type="match status" value="2"/>
</dbReference>
<feature type="binding site" evidence="7">
    <location>
        <position position="23"/>
    </location>
    <ligand>
        <name>3-phosphoshikimate</name>
        <dbReference type="ChEBI" id="CHEBI:145989"/>
    </ligand>
</feature>
<comment type="function">
    <text evidence="7">Catalyzes the transfer of the enolpyruvyl moiety of phosphoenolpyruvate (PEP) to the 5-hydroxyl of shikimate-3-phosphate (S3P) to produce enolpyruvyl shikimate-3-phosphate and inorganic phosphate.</text>
</comment>
<accession>A0AAW5K3I3</accession>
<evidence type="ECO:0000256" key="2">
    <source>
        <dbReference type="ARBA" id="ARBA00009948"/>
    </source>
</evidence>
<dbReference type="GO" id="GO:0009423">
    <property type="term" value="P:chorismate biosynthetic process"/>
    <property type="evidence" value="ECO:0007669"/>
    <property type="project" value="UniProtKB-UniRule"/>
</dbReference>
<dbReference type="InterPro" id="IPR036968">
    <property type="entry name" value="Enolpyruvate_Tfrase_sf"/>
</dbReference>
<feature type="binding site" evidence="7">
    <location>
        <position position="161"/>
    </location>
    <ligand>
        <name>phosphoenolpyruvate</name>
        <dbReference type="ChEBI" id="CHEBI:58702"/>
    </ligand>
</feature>
<proteinExistence type="inferred from homology"/>
<feature type="binding site" evidence="7">
    <location>
        <position position="302"/>
    </location>
    <ligand>
        <name>3-phosphoshikimate</name>
        <dbReference type="ChEBI" id="CHEBI:145989"/>
    </ligand>
</feature>
<feature type="binding site" evidence="7">
    <location>
        <position position="118"/>
    </location>
    <ligand>
        <name>phosphoenolpyruvate</name>
        <dbReference type="ChEBI" id="CHEBI:58702"/>
    </ligand>
</feature>
<dbReference type="GeneID" id="95755839"/>
<evidence type="ECO:0000256" key="6">
    <source>
        <dbReference type="ARBA" id="ARBA00044633"/>
    </source>
</evidence>
<keyword evidence="3 7" id="KW-0028">Amino-acid biosynthesis</keyword>
<dbReference type="InterPro" id="IPR006264">
    <property type="entry name" value="EPSP_synthase"/>
</dbReference>
<feature type="binding site" evidence="7">
    <location>
        <position position="329"/>
    </location>
    <ligand>
        <name>3-phosphoshikimate</name>
        <dbReference type="ChEBI" id="CHEBI:145989"/>
    </ligand>
</feature>
<evidence type="ECO:0000256" key="7">
    <source>
        <dbReference type="HAMAP-Rule" id="MF_00210"/>
    </source>
</evidence>
<feature type="binding site" evidence="7">
    <location>
        <position position="161"/>
    </location>
    <ligand>
        <name>3-phosphoshikimate</name>
        <dbReference type="ChEBI" id="CHEBI:145989"/>
    </ligand>
</feature>
<feature type="binding site" evidence="7">
    <location>
        <position position="401"/>
    </location>
    <ligand>
        <name>phosphoenolpyruvate</name>
        <dbReference type="ChEBI" id="CHEBI:58702"/>
    </ligand>
</feature>
<evidence type="ECO:0000313" key="11">
    <source>
        <dbReference type="Proteomes" id="UP001205919"/>
    </source>
</evidence>
<dbReference type="SUPFAM" id="SSF55205">
    <property type="entry name" value="EPT/RTPC-like"/>
    <property type="match status" value="1"/>
</dbReference>
<feature type="binding site" evidence="7">
    <location>
        <position position="333"/>
    </location>
    <ligand>
        <name>phosphoenolpyruvate</name>
        <dbReference type="ChEBI" id="CHEBI:58702"/>
    </ligand>
</feature>
<dbReference type="PANTHER" id="PTHR21090:SF5">
    <property type="entry name" value="PENTAFUNCTIONAL AROM POLYPEPTIDE"/>
    <property type="match status" value="1"/>
</dbReference>
<dbReference type="CDD" id="cd01556">
    <property type="entry name" value="EPSP_synthase"/>
    <property type="match status" value="1"/>
</dbReference>
<dbReference type="EMBL" id="JANFYT010000015">
    <property type="protein sequence ID" value="MCQ4814472.1"/>
    <property type="molecule type" value="Genomic_DNA"/>
</dbReference>
<comment type="caution">
    <text evidence="7">Lacks conserved residue(s) required for the propagation of feature annotation.</text>
</comment>
<dbReference type="Pfam" id="PF00275">
    <property type="entry name" value="EPSP_synthase"/>
    <property type="match status" value="1"/>
</dbReference>
<dbReference type="EC" id="2.5.1.19" evidence="7"/>
<feature type="compositionally biased region" description="Basic and acidic residues" evidence="8">
    <location>
        <begin position="74"/>
        <end position="83"/>
    </location>
</feature>
<dbReference type="InterPro" id="IPR013792">
    <property type="entry name" value="RNA3'P_cycl/enolpyr_Trfase_a/b"/>
</dbReference>
<name>A0AAW5K3I3_9BACT</name>
<keyword evidence="4 7" id="KW-0808">Transferase</keyword>
<dbReference type="PANTHER" id="PTHR21090">
    <property type="entry name" value="AROM/DEHYDROQUINATE SYNTHASE"/>
    <property type="match status" value="1"/>
</dbReference>
<feature type="binding site" evidence="7">
    <location>
        <position position="27"/>
    </location>
    <ligand>
        <name>3-phosphoshikimate</name>
        <dbReference type="ChEBI" id="CHEBI:145989"/>
    </ligand>
</feature>
<dbReference type="HAMAP" id="MF_00210">
    <property type="entry name" value="EPSP_synth"/>
    <property type="match status" value="1"/>
</dbReference>
<evidence type="ECO:0000256" key="3">
    <source>
        <dbReference type="ARBA" id="ARBA00022605"/>
    </source>
</evidence>
<dbReference type="GO" id="GO:0008652">
    <property type="term" value="P:amino acid biosynthetic process"/>
    <property type="evidence" value="ECO:0007669"/>
    <property type="project" value="UniProtKB-KW"/>
</dbReference>
<evidence type="ECO:0000259" key="9">
    <source>
        <dbReference type="Pfam" id="PF00275"/>
    </source>
</evidence>
<feature type="domain" description="Enolpyruvate transferase" evidence="9">
    <location>
        <begin position="9"/>
        <end position="408"/>
    </location>
</feature>
<dbReference type="InterPro" id="IPR023193">
    <property type="entry name" value="EPSP_synthase_CS"/>
</dbReference>
<dbReference type="PIRSF" id="PIRSF000505">
    <property type="entry name" value="EPSPS"/>
    <property type="match status" value="1"/>
</dbReference>
<feature type="active site" description="Proton acceptor" evidence="7">
    <location>
        <position position="302"/>
    </location>
</feature>
<organism evidence="10 11">
    <name type="scientific">Cloacibacillus evryensis</name>
    <dbReference type="NCBI Taxonomy" id="508460"/>
    <lineage>
        <taxon>Bacteria</taxon>
        <taxon>Thermotogati</taxon>
        <taxon>Synergistota</taxon>
        <taxon>Synergistia</taxon>
        <taxon>Synergistales</taxon>
        <taxon>Synergistaceae</taxon>
        <taxon>Cloacibacillus</taxon>
    </lineage>
</organism>
<dbReference type="GO" id="GO:0009073">
    <property type="term" value="P:aromatic amino acid family biosynthetic process"/>
    <property type="evidence" value="ECO:0007669"/>
    <property type="project" value="UniProtKB-KW"/>
</dbReference>
<feature type="binding site" evidence="7">
    <location>
        <position position="22"/>
    </location>
    <ligand>
        <name>phosphoenolpyruvate</name>
        <dbReference type="ChEBI" id="CHEBI:58702"/>
    </ligand>
</feature>
<comment type="subunit">
    <text evidence="7">Monomer.</text>
</comment>
<dbReference type="AlphaFoldDB" id="A0AAW5K3I3"/>
<feature type="binding site" evidence="7">
    <location>
        <position position="91"/>
    </location>
    <ligand>
        <name>phosphoenolpyruvate</name>
        <dbReference type="ChEBI" id="CHEBI:58702"/>
    </ligand>
</feature>
<comment type="caution">
    <text evidence="10">The sequence shown here is derived from an EMBL/GenBank/DDBJ whole genome shotgun (WGS) entry which is preliminary data.</text>
</comment>
<protein>
    <recommendedName>
        <fullName evidence="7">3-phosphoshikimate 1-carboxyvinyltransferase</fullName>
        <ecNumber evidence="7">2.5.1.19</ecNumber>
    </recommendedName>
    <alternativeName>
        <fullName evidence="7">5-enolpyruvylshikimate-3-phosphate synthase</fullName>
        <shortName evidence="7">EPSP synthase</shortName>
        <shortName evidence="7">EPSPS</shortName>
    </alternativeName>
</protein>
<feature type="binding site" evidence="7">
    <location>
        <position position="22"/>
    </location>
    <ligand>
        <name>3-phosphoshikimate</name>
        <dbReference type="ChEBI" id="CHEBI:145989"/>
    </ligand>
</feature>
<dbReference type="InterPro" id="IPR001986">
    <property type="entry name" value="Enolpyruvate_Tfrase_dom"/>
</dbReference>
<evidence type="ECO:0000256" key="1">
    <source>
        <dbReference type="ARBA" id="ARBA00004811"/>
    </source>
</evidence>
<dbReference type="GO" id="GO:0003866">
    <property type="term" value="F:3-phosphoshikimate 1-carboxyvinyltransferase activity"/>
    <property type="evidence" value="ECO:0007669"/>
    <property type="project" value="UniProtKB-UniRule"/>
</dbReference>
<keyword evidence="7" id="KW-0963">Cytoplasm</keyword>
<evidence type="ECO:0000256" key="5">
    <source>
        <dbReference type="ARBA" id="ARBA00023141"/>
    </source>
</evidence>
<feature type="binding site" evidence="7">
    <location>
        <position position="187"/>
    </location>
    <ligand>
        <name>3-phosphoshikimate</name>
        <dbReference type="ChEBI" id="CHEBI:145989"/>
    </ligand>
</feature>
<sequence>MKKGITITPKPLAGTIKIMPSKSMSHRMAICAALAGGSQVRSLGLSEDITATCRVLRGLGCEMELTGDTLTTGPKKEPPREAEPLDCGESGSTLRFIIPLALDGKRRRFTGQGRLMSRPQAEYERIFTERGIDFIRSDDYIEVCGRLRPGVFEVRGDVSSQFTSGLLFALPALDGDSRIVVTTPPESRGYIELTLSALAGFGIKAAWDDGGRALNVPGRQRFAPAAVTVEGDFSHAAFWLAAGAVGGGAELTGLKKDSLQGDAMIVELARRMGAAVEWRGEKLCVARSKLRGAEIDVSQTPDLFPALSVLAACAEGETRLTGAARLRIKESDRLAAMAAELAALGAEVREGEDSLTITGGGKLRGGAVSAHNDHRVAMSLAVAASACVGETTIDDAECVKKSAPDFWKEYRAMGGSFMIDKEGRQ</sequence>
<gene>
    <name evidence="7 10" type="primary">aroA</name>
    <name evidence="10" type="ORF">NE630_08540</name>
</gene>
<keyword evidence="5 7" id="KW-0057">Aromatic amino acid biosynthesis</keyword>
<keyword evidence="11" id="KW-1185">Reference proteome</keyword>
<evidence type="ECO:0000313" key="10">
    <source>
        <dbReference type="EMBL" id="MCQ4814472.1"/>
    </source>
</evidence>
<dbReference type="RefSeq" id="WP_008711084.1">
    <property type="nucleotide sequence ID" value="NZ_CABKQM010000006.1"/>
</dbReference>
<evidence type="ECO:0000256" key="8">
    <source>
        <dbReference type="SAM" id="MobiDB-lite"/>
    </source>
</evidence>
<feature type="binding site" evidence="7">
    <location>
        <position position="160"/>
    </location>
    <ligand>
        <name>3-phosphoshikimate</name>
        <dbReference type="ChEBI" id="CHEBI:145989"/>
    </ligand>
</feature>
<feature type="binding site" evidence="7">
    <location>
        <position position="375"/>
    </location>
    <ligand>
        <name>phosphoenolpyruvate</name>
        <dbReference type="ChEBI" id="CHEBI:58702"/>
    </ligand>
</feature>
<feature type="region of interest" description="Disordered" evidence="8">
    <location>
        <begin position="67"/>
        <end position="88"/>
    </location>
</feature>
<comment type="pathway">
    <text evidence="1 7">Metabolic intermediate biosynthesis; chorismate biosynthesis; chorismate from D-erythrose 4-phosphate and phosphoenolpyruvate: step 6/7.</text>
</comment>
<feature type="binding site" evidence="7">
    <location>
        <position position="159"/>
    </location>
    <ligand>
        <name>3-phosphoshikimate</name>
        <dbReference type="ChEBI" id="CHEBI:145989"/>
    </ligand>
</feature>
<comment type="subcellular location">
    <subcellularLocation>
        <location evidence="7">Cytoplasm</location>
    </subcellularLocation>
</comment>
<comment type="catalytic activity">
    <reaction evidence="6">
        <text>3-phosphoshikimate + phosphoenolpyruvate = 5-O-(1-carboxyvinyl)-3-phosphoshikimate + phosphate</text>
        <dbReference type="Rhea" id="RHEA:21256"/>
        <dbReference type="ChEBI" id="CHEBI:43474"/>
        <dbReference type="ChEBI" id="CHEBI:57701"/>
        <dbReference type="ChEBI" id="CHEBI:58702"/>
        <dbReference type="ChEBI" id="CHEBI:145989"/>
        <dbReference type="EC" id="2.5.1.19"/>
    </reaction>
    <physiologicalReaction direction="left-to-right" evidence="6">
        <dbReference type="Rhea" id="RHEA:21257"/>
    </physiologicalReaction>
</comment>
<reference evidence="10 11" key="1">
    <citation type="submission" date="2022-06" db="EMBL/GenBank/DDBJ databases">
        <title>Isolation of gut microbiota from human fecal samples.</title>
        <authorList>
            <person name="Pamer E.G."/>
            <person name="Barat B."/>
            <person name="Waligurski E."/>
            <person name="Medina S."/>
            <person name="Paddock L."/>
            <person name="Mostad J."/>
        </authorList>
    </citation>
    <scope>NUCLEOTIDE SEQUENCE [LARGE SCALE GENOMIC DNA]</scope>
    <source>
        <strain evidence="10 11">DFI.9.90</strain>
    </source>
</reference>